<evidence type="ECO:0000256" key="2">
    <source>
        <dbReference type="SAM" id="Phobius"/>
    </source>
</evidence>
<dbReference type="STRING" id="1503961.SAMN05421736_116115"/>
<dbReference type="Pfam" id="PF26347">
    <property type="entry name" value="YtrI_sporulation"/>
    <property type="match status" value="1"/>
</dbReference>
<keyword evidence="1" id="KW-0175">Coiled coil</keyword>
<dbReference type="Proteomes" id="UP000198935">
    <property type="component" value="Unassembled WGS sequence"/>
</dbReference>
<keyword evidence="2" id="KW-0812">Transmembrane</keyword>
<feature type="coiled-coil region" evidence="1">
    <location>
        <begin position="38"/>
        <end position="72"/>
    </location>
</feature>
<dbReference type="AlphaFoldDB" id="A0A1H3TX90"/>
<protein>
    <recommendedName>
        <fullName evidence="3">Sporulation membrane protein YtrI C-terminal domain-containing protein</fullName>
    </recommendedName>
</protein>
<keyword evidence="2" id="KW-1133">Transmembrane helix</keyword>
<dbReference type="InterPro" id="IPR048198">
    <property type="entry name" value="YtrI"/>
</dbReference>
<evidence type="ECO:0000313" key="5">
    <source>
        <dbReference type="Proteomes" id="UP000198935"/>
    </source>
</evidence>
<accession>A0A1H3TX90</accession>
<gene>
    <name evidence="4" type="ORF">SAMN05421736_116115</name>
</gene>
<dbReference type="EMBL" id="FNPI01000016">
    <property type="protein sequence ID" value="SDZ54678.1"/>
    <property type="molecule type" value="Genomic_DNA"/>
</dbReference>
<keyword evidence="2" id="KW-0472">Membrane</keyword>
<keyword evidence="5" id="KW-1185">Reference proteome</keyword>
<evidence type="ECO:0000313" key="4">
    <source>
        <dbReference type="EMBL" id="SDZ54678.1"/>
    </source>
</evidence>
<proteinExistence type="predicted"/>
<sequence>MRIPPLYQDKSWQRFFAGFIIGMLIGWLFFLYHFGMVHEKLIMEIKEQQTTITNQEDRIENLTKEQDQKNEEMKKSLTVQEITITFTNEKEVKLSELTLQELRGSIEGELELIRNKNIETVASSKELLLKSVENKVFIIGDKKYRLIIEQLILFTELEMYLRIESAE</sequence>
<dbReference type="InterPro" id="IPR058620">
    <property type="entry name" value="YtrI_C"/>
</dbReference>
<feature type="transmembrane region" description="Helical" evidence="2">
    <location>
        <begin position="12"/>
        <end position="34"/>
    </location>
</feature>
<reference evidence="5" key="1">
    <citation type="submission" date="2016-10" db="EMBL/GenBank/DDBJ databases">
        <authorList>
            <person name="Varghese N."/>
            <person name="Submissions S."/>
        </authorList>
    </citation>
    <scope>NUCLEOTIDE SEQUENCE [LARGE SCALE GENOMIC DNA]</scope>
    <source>
        <strain evidence="5">SP</strain>
    </source>
</reference>
<name>A0A1H3TX90_9BACI</name>
<dbReference type="OrthoDB" id="2691164at2"/>
<evidence type="ECO:0000259" key="3">
    <source>
        <dbReference type="Pfam" id="PF26347"/>
    </source>
</evidence>
<feature type="domain" description="Sporulation membrane protein YtrI C-terminal" evidence="3">
    <location>
        <begin position="80"/>
        <end position="164"/>
    </location>
</feature>
<organism evidence="4 5">
    <name type="scientific">Evansella caseinilytica</name>
    <dbReference type="NCBI Taxonomy" id="1503961"/>
    <lineage>
        <taxon>Bacteria</taxon>
        <taxon>Bacillati</taxon>
        <taxon>Bacillota</taxon>
        <taxon>Bacilli</taxon>
        <taxon>Bacillales</taxon>
        <taxon>Bacillaceae</taxon>
        <taxon>Evansella</taxon>
    </lineage>
</organism>
<evidence type="ECO:0000256" key="1">
    <source>
        <dbReference type="SAM" id="Coils"/>
    </source>
</evidence>
<dbReference type="NCBIfam" id="NF041479">
    <property type="entry name" value="spor_membprot_YtrI"/>
    <property type="match status" value="1"/>
</dbReference>